<gene>
    <name evidence="2" type="ORF">DET61_102277</name>
</gene>
<dbReference type="InterPro" id="IPR029058">
    <property type="entry name" value="AB_hydrolase_fold"/>
</dbReference>
<evidence type="ECO:0000313" key="3">
    <source>
        <dbReference type="Proteomes" id="UP000253647"/>
    </source>
</evidence>
<dbReference type="Pfam" id="PF00326">
    <property type="entry name" value="Peptidase_S9"/>
    <property type="match status" value="1"/>
</dbReference>
<dbReference type="Gene3D" id="3.40.50.1820">
    <property type="entry name" value="alpha/beta hydrolase"/>
    <property type="match status" value="1"/>
</dbReference>
<comment type="caution">
    <text evidence="2">The sequence shown here is derived from an EMBL/GenBank/DDBJ whole genome shotgun (WGS) entry which is preliminary data.</text>
</comment>
<dbReference type="InterPro" id="IPR050585">
    <property type="entry name" value="Xaa-Pro_dipeptidyl-ppase/CocE"/>
</dbReference>
<keyword evidence="2" id="KW-0031">Aminopeptidase</keyword>
<organism evidence="2 3">
    <name type="scientific">Marinobacter nauticus</name>
    <name type="common">Marinobacter hydrocarbonoclasticus</name>
    <name type="synonym">Marinobacter aquaeolei</name>
    <dbReference type="NCBI Taxonomy" id="2743"/>
    <lineage>
        <taxon>Bacteria</taxon>
        <taxon>Pseudomonadati</taxon>
        <taxon>Pseudomonadota</taxon>
        <taxon>Gammaproteobacteria</taxon>
        <taxon>Pseudomonadales</taxon>
        <taxon>Marinobacteraceae</taxon>
        <taxon>Marinobacter</taxon>
    </lineage>
</organism>
<dbReference type="GO" id="GO:0004177">
    <property type="term" value="F:aminopeptidase activity"/>
    <property type="evidence" value="ECO:0007669"/>
    <property type="project" value="UniProtKB-KW"/>
</dbReference>
<proteinExistence type="predicted"/>
<dbReference type="EMBL" id="QPJI01000002">
    <property type="protein sequence ID" value="RCW73559.1"/>
    <property type="molecule type" value="Genomic_DNA"/>
</dbReference>
<dbReference type="GO" id="GO:0008236">
    <property type="term" value="F:serine-type peptidase activity"/>
    <property type="evidence" value="ECO:0007669"/>
    <property type="project" value="InterPro"/>
</dbReference>
<sequence length="607" mass="67300">MSFAGDEILSARTACLETQQFSELKADGGLLFWLASEPGSGRVNLWRFDGERTRRIETGNGVGSRLNGYGGGAFAVMGRFICWVAEDQSLWQLDLGTGVRLSLVAPSGARWGGLVADPHRQRWLAVREYGDQQALMAIDSSGQITVLDDRFDFYSAAALSPDGKALAWVSWQLPDMPWDRSMLCLARLGANGDVRDALVAEPPGGGSVQQPQFDDSQLWVQSDHLGWWQPFRVDRNHHSLRWTAGTEVMADHANAPWQLGERHSCPLSGGGWGQVRYVRGWAELWIDRDGRRRRVASSYSDFRWLSAWSNSLVCLARRPDSADHILRIDPDTGREEVLSAATSPIIERDWVWPETVCLPPDDQFSFELQSFLYQPAKPAKASPLIILAHGGPTSAAYATFNAQIQFWCQHGFAVADVNYTGSTGFGRAYRQALAGNWGRADVADVVRVRHSLGASRGIDPERVFIQGRSSGGYTALMAAMQPGQSFRGLGSLFGVTEPLKLKAATHRFESGYLDWLLGPPGSRGVNWRSRTPAFQAGRIACPALFFQGGKDRVVVPEQTREMVAALRAAGQCAEMVWFDEEGHGFRSPENQVTMLDTLWRFYRRLAE</sequence>
<dbReference type="Proteomes" id="UP000253647">
    <property type="component" value="Unassembled WGS sequence"/>
</dbReference>
<dbReference type="InterPro" id="IPR001375">
    <property type="entry name" value="Peptidase_S9_cat"/>
</dbReference>
<dbReference type="SUPFAM" id="SSF82171">
    <property type="entry name" value="DPP6 N-terminal domain-like"/>
    <property type="match status" value="1"/>
</dbReference>
<protein>
    <submittedName>
        <fullName evidence="2">Dipeptidyl aminopeptidase/acylaminoacyl peptidase</fullName>
    </submittedName>
</protein>
<accession>A0A368Y1G9</accession>
<feature type="domain" description="Peptidase S9 prolyl oligopeptidase catalytic" evidence="1">
    <location>
        <begin position="399"/>
        <end position="605"/>
    </location>
</feature>
<name>A0A368Y1G9_MARNT</name>
<dbReference type="RefSeq" id="WP_114433883.1">
    <property type="nucleotide sequence ID" value="NZ_QPJI01000002.1"/>
</dbReference>
<evidence type="ECO:0000259" key="1">
    <source>
        <dbReference type="Pfam" id="PF00326"/>
    </source>
</evidence>
<evidence type="ECO:0000313" key="2">
    <source>
        <dbReference type="EMBL" id="RCW73559.1"/>
    </source>
</evidence>
<dbReference type="AlphaFoldDB" id="A0A368Y1G9"/>
<dbReference type="GO" id="GO:0006508">
    <property type="term" value="P:proteolysis"/>
    <property type="evidence" value="ECO:0007669"/>
    <property type="project" value="InterPro"/>
</dbReference>
<dbReference type="PANTHER" id="PTHR43056">
    <property type="entry name" value="PEPTIDASE S9 PROLYL OLIGOPEPTIDASE"/>
    <property type="match status" value="1"/>
</dbReference>
<dbReference type="SUPFAM" id="SSF53474">
    <property type="entry name" value="alpha/beta-Hydrolases"/>
    <property type="match status" value="1"/>
</dbReference>
<reference evidence="2 3" key="1">
    <citation type="submission" date="2018-07" db="EMBL/GenBank/DDBJ databases">
        <title>Freshwater and sediment microbial communities from various areas in North America, analyzing microbe dynamics in response to fracking.</title>
        <authorList>
            <person name="Lamendella R."/>
        </authorList>
    </citation>
    <scope>NUCLEOTIDE SEQUENCE [LARGE SCALE GENOMIC DNA]</scope>
    <source>
        <strain evidence="2 3">105B</strain>
    </source>
</reference>
<dbReference type="PANTHER" id="PTHR43056:SF5">
    <property type="entry name" value="PEPTIDASE S9 PROLYL OLIGOPEPTIDASE CATALYTIC DOMAIN-CONTAINING PROTEIN"/>
    <property type="match status" value="1"/>
</dbReference>
<keyword evidence="2" id="KW-0378">Hydrolase</keyword>
<keyword evidence="2" id="KW-0645">Protease</keyword>